<dbReference type="InterPro" id="IPR036770">
    <property type="entry name" value="Ankyrin_rpt-contain_sf"/>
</dbReference>
<dbReference type="EMBL" id="JANPWZ010002106">
    <property type="protein sequence ID" value="KAJ3561254.1"/>
    <property type="molecule type" value="Genomic_DNA"/>
</dbReference>
<dbReference type="VEuPathDB" id="FungiDB:F4678DRAFT_435902"/>
<proteinExistence type="predicted"/>
<evidence type="ECO:0000313" key="2">
    <source>
        <dbReference type="EMBL" id="KAJ3561254.1"/>
    </source>
</evidence>
<dbReference type="PANTHER" id="PTHR38788:SF3">
    <property type="entry name" value="CLR5 DOMAIN-CONTAINING PROTEIN"/>
    <property type="match status" value="1"/>
</dbReference>
<name>A0A9W8TIW7_9PEZI</name>
<organism evidence="2 3">
    <name type="scientific">Xylaria arbuscula</name>
    <dbReference type="NCBI Taxonomy" id="114810"/>
    <lineage>
        <taxon>Eukaryota</taxon>
        <taxon>Fungi</taxon>
        <taxon>Dikarya</taxon>
        <taxon>Ascomycota</taxon>
        <taxon>Pezizomycotina</taxon>
        <taxon>Sordariomycetes</taxon>
        <taxon>Xylariomycetidae</taxon>
        <taxon>Xylariales</taxon>
        <taxon>Xylariaceae</taxon>
        <taxon>Xylaria</taxon>
    </lineage>
</organism>
<accession>A0A9W8TIW7</accession>
<protein>
    <recommendedName>
        <fullName evidence="1">Clr5 domain-containing protein</fullName>
    </recommendedName>
</protein>
<evidence type="ECO:0000259" key="1">
    <source>
        <dbReference type="Pfam" id="PF14420"/>
    </source>
</evidence>
<comment type="caution">
    <text evidence="2">The sequence shown here is derived from an EMBL/GenBank/DDBJ whole genome shotgun (WGS) entry which is preliminary data.</text>
</comment>
<dbReference type="Pfam" id="PF14420">
    <property type="entry name" value="Clr5"/>
    <property type="match status" value="1"/>
</dbReference>
<dbReference type="Proteomes" id="UP001148614">
    <property type="component" value="Unassembled WGS sequence"/>
</dbReference>
<feature type="domain" description="Clr5" evidence="1">
    <location>
        <begin position="9"/>
        <end position="60"/>
    </location>
</feature>
<evidence type="ECO:0000313" key="3">
    <source>
        <dbReference type="Proteomes" id="UP001148614"/>
    </source>
</evidence>
<dbReference type="AlphaFoldDB" id="A0A9W8TIW7"/>
<gene>
    <name evidence="2" type="ORF">NPX13_g9020</name>
</gene>
<keyword evidence="3" id="KW-1185">Reference proteome</keyword>
<reference evidence="2" key="1">
    <citation type="submission" date="2022-07" db="EMBL/GenBank/DDBJ databases">
        <title>Genome Sequence of Xylaria arbuscula.</title>
        <authorList>
            <person name="Buettner E."/>
        </authorList>
    </citation>
    <scope>NUCLEOTIDE SEQUENCE</scope>
    <source>
        <strain evidence="2">VT107</strain>
    </source>
</reference>
<dbReference type="SUPFAM" id="SSF48403">
    <property type="entry name" value="Ankyrin repeat"/>
    <property type="match status" value="1"/>
</dbReference>
<sequence length="532" mass="60499">MSAGRSKPSEEQWLRHQALIHRLYIVEEKPLRHIVDELRGLGFIVTPSQLEYKVKKWNFKRNISKETWVEIDHCIRKRKREGKDSEVILCGKRLKLETVEKETDRYRDRSIFAQFKSEPNGSLMITTNTQVSVSTPPSFSVEIEWPSTLPWFRFPQSEMKIMLKRHLGITRGAQKIQREALIPVLFHQGMTGPMNTVQFGASKLAAVIGAWMPESYPQESLRRVHSFVNGSQQDFLLEAVSMLAYMLSNNLFELSHEVPNNRNEDEWRKIMTILKTSGLFEIRINLKTLNSHTINGFMENLYYAAISRMCYTEGTADDTENMALLQWLLAVGQTPTLPHQKIFWYSSGPIGRPAGLELVNRLLEAGANANTWIFGGITVLCLTIIQRNMSNSMVYQIAKLLLEHGASDMLDVSLHAAIRRRVMDPALIEIIIHHGGNLLTGLDNTCEFLWGWEPREESDYTGGDESKWEVADILIYSHTALSVAALAGLLQTQYVLDLLTSRNPSKSITDFVTADVLISAVISEEFDTICLL</sequence>
<dbReference type="Gene3D" id="1.25.40.20">
    <property type="entry name" value="Ankyrin repeat-containing domain"/>
    <property type="match status" value="1"/>
</dbReference>
<dbReference type="InterPro" id="IPR025676">
    <property type="entry name" value="Clr5_dom"/>
</dbReference>
<dbReference type="PANTHER" id="PTHR38788">
    <property type="entry name" value="CLR5 DOMAIN-CONTAINING PROTEIN"/>
    <property type="match status" value="1"/>
</dbReference>